<feature type="compositionally biased region" description="Acidic residues" evidence="1">
    <location>
        <begin position="19"/>
        <end position="31"/>
    </location>
</feature>
<sequence length="158" mass="17694">MPRRRDCCFKWSSQSHEGEGEDGEDEEEMDQKEEARASMGSMGRRGQWKGRRWREGNRGTKCAGVKKAAVADELFPNIYLLFFVKPGFGTVTQILTPLAEQKRQAAADVLYQYSQFVMEISGMQTSLKKESLPAPSFPGSMAEPSSSRARIGERSMSS</sequence>
<gene>
    <name evidence="2" type="ORF">AXF42_Ash012294</name>
</gene>
<dbReference type="Proteomes" id="UP000236161">
    <property type="component" value="Unassembled WGS sequence"/>
</dbReference>
<name>A0A2I0B4I9_9ASPA</name>
<feature type="region of interest" description="Disordered" evidence="1">
    <location>
        <begin position="128"/>
        <end position="158"/>
    </location>
</feature>
<dbReference type="OrthoDB" id="1625307at2759"/>
<accession>A0A2I0B4I9</accession>
<evidence type="ECO:0000256" key="1">
    <source>
        <dbReference type="SAM" id="MobiDB-lite"/>
    </source>
</evidence>
<dbReference type="AlphaFoldDB" id="A0A2I0B4I9"/>
<evidence type="ECO:0000313" key="2">
    <source>
        <dbReference type="EMBL" id="PKA62707.1"/>
    </source>
</evidence>
<evidence type="ECO:0000313" key="3">
    <source>
        <dbReference type="Proteomes" id="UP000236161"/>
    </source>
</evidence>
<keyword evidence="3" id="KW-1185">Reference proteome</keyword>
<protein>
    <submittedName>
        <fullName evidence="2">Uncharacterized protein</fullName>
    </submittedName>
</protein>
<proteinExistence type="predicted"/>
<feature type="region of interest" description="Disordered" evidence="1">
    <location>
        <begin position="1"/>
        <end position="56"/>
    </location>
</feature>
<dbReference type="EMBL" id="KZ451916">
    <property type="protein sequence ID" value="PKA62707.1"/>
    <property type="molecule type" value="Genomic_DNA"/>
</dbReference>
<reference evidence="2 3" key="1">
    <citation type="journal article" date="2017" name="Nature">
        <title>The Apostasia genome and the evolution of orchids.</title>
        <authorList>
            <person name="Zhang G.Q."/>
            <person name="Liu K.W."/>
            <person name="Li Z."/>
            <person name="Lohaus R."/>
            <person name="Hsiao Y.Y."/>
            <person name="Niu S.C."/>
            <person name="Wang J.Y."/>
            <person name="Lin Y.C."/>
            <person name="Xu Q."/>
            <person name="Chen L.J."/>
            <person name="Yoshida K."/>
            <person name="Fujiwara S."/>
            <person name="Wang Z.W."/>
            <person name="Zhang Y.Q."/>
            <person name="Mitsuda N."/>
            <person name="Wang M."/>
            <person name="Liu G.H."/>
            <person name="Pecoraro L."/>
            <person name="Huang H.X."/>
            <person name="Xiao X.J."/>
            <person name="Lin M."/>
            <person name="Wu X.Y."/>
            <person name="Wu W.L."/>
            <person name="Chen Y.Y."/>
            <person name="Chang S.B."/>
            <person name="Sakamoto S."/>
            <person name="Ohme-Takagi M."/>
            <person name="Yagi M."/>
            <person name="Zeng S.J."/>
            <person name="Shen C.Y."/>
            <person name="Yeh C.M."/>
            <person name="Luo Y.B."/>
            <person name="Tsai W.C."/>
            <person name="Van de Peer Y."/>
            <person name="Liu Z.J."/>
        </authorList>
    </citation>
    <scope>NUCLEOTIDE SEQUENCE [LARGE SCALE GENOMIC DNA]</scope>
    <source>
        <strain evidence="3">cv. Shenzhen</strain>
        <tissue evidence="2">Stem</tissue>
    </source>
</reference>
<organism evidence="2 3">
    <name type="scientific">Apostasia shenzhenica</name>
    <dbReference type="NCBI Taxonomy" id="1088818"/>
    <lineage>
        <taxon>Eukaryota</taxon>
        <taxon>Viridiplantae</taxon>
        <taxon>Streptophyta</taxon>
        <taxon>Embryophyta</taxon>
        <taxon>Tracheophyta</taxon>
        <taxon>Spermatophyta</taxon>
        <taxon>Magnoliopsida</taxon>
        <taxon>Liliopsida</taxon>
        <taxon>Asparagales</taxon>
        <taxon>Orchidaceae</taxon>
        <taxon>Apostasioideae</taxon>
        <taxon>Apostasia</taxon>
    </lineage>
</organism>